<dbReference type="PROSITE" id="PS01117">
    <property type="entry name" value="HTH_MARR_1"/>
    <property type="match status" value="1"/>
</dbReference>
<dbReference type="Proteomes" id="UP001500051">
    <property type="component" value="Unassembled WGS sequence"/>
</dbReference>
<dbReference type="RefSeq" id="WP_344811417.1">
    <property type="nucleotide sequence ID" value="NZ_BAAAYX010000003.1"/>
</dbReference>
<dbReference type="SMART" id="SM00347">
    <property type="entry name" value="HTH_MARR"/>
    <property type="match status" value="1"/>
</dbReference>
<reference evidence="7" key="1">
    <citation type="journal article" date="2019" name="Int. J. Syst. Evol. Microbiol.">
        <title>The Global Catalogue of Microorganisms (GCM) 10K type strain sequencing project: providing services to taxonomists for standard genome sequencing and annotation.</title>
        <authorList>
            <consortium name="The Broad Institute Genomics Platform"/>
            <consortium name="The Broad Institute Genome Sequencing Center for Infectious Disease"/>
            <person name="Wu L."/>
            <person name="Ma J."/>
        </authorList>
    </citation>
    <scope>NUCLEOTIDE SEQUENCE [LARGE SCALE GENOMIC DNA]</scope>
    <source>
        <strain evidence="7">JCM 16548</strain>
    </source>
</reference>
<evidence type="ECO:0000259" key="5">
    <source>
        <dbReference type="PROSITE" id="PS50995"/>
    </source>
</evidence>
<gene>
    <name evidence="6" type="ORF">GCM10022204_12220</name>
</gene>
<evidence type="ECO:0000256" key="2">
    <source>
        <dbReference type="ARBA" id="ARBA00023125"/>
    </source>
</evidence>
<organism evidence="6 7">
    <name type="scientific">Microlunatus aurantiacus</name>
    <dbReference type="NCBI Taxonomy" id="446786"/>
    <lineage>
        <taxon>Bacteria</taxon>
        <taxon>Bacillati</taxon>
        <taxon>Actinomycetota</taxon>
        <taxon>Actinomycetes</taxon>
        <taxon>Propionibacteriales</taxon>
        <taxon>Propionibacteriaceae</taxon>
        <taxon>Microlunatus</taxon>
    </lineage>
</organism>
<dbReference type="Pfam" id="PF12802">
    <property type="entry name" value="MarR_2"/>
    <property type="match status" value="1"/>
</dbReference>
<evidence type="ECO:0000256" key="1">
    <source>
        <dbReference type="ARBA" id="ARBA00023015"/>
    </source>
</evidence>
<dbReference type="Gene3D" id="1.10.10.10">
    <property type="entry name" value="Winged helix-like DNA-binding domain superfamily/Winged helix DNA-binding domain"/>
    <property type="match status" value="1"/>
</dbReference>
<dbReference type="SUPFAM" id="SSF46785">
    <property type="entry name" value="Winged helix' DNA-binding domain"/>
    <property type="match status" value="1"/>
</dbReference>
<evidence type="ECO:0000256" key="4">
    <source>
        <dbReference type="SAM" id="MobiDB-lite"/>
    </source>
</evidence>
<feature type="domain" description="HTH marR-type" evidence="5">
    <location>
        <begin position="7"/>
        <end position="139"/>
    </location>
</feature>
<keyword evidence="3" id="KW-0804">Transcription</keyword>
<dbReference type="PROSITE" id="PS50995">
    <property type="entry name" value="HTH_MARR_2"/>
    <property type="match status" value="1"/>
</dbReference>
<comment type="caution">
    <text evidence="6">The sequence shown here is derived from an EMBL/GenBank/DDBJ whole genome shotgun (WGS) entry which is preliminary data.</text>
</comment>
<protein>
    <recommendedName>
        <fullName evidence="5">HTH marR-type domain-containing protein</fullName>
    </recommendedName>
</protein>
<evidence type="ECO:0000256" key="3">
    <source>
        <dbReference type="ARBA" id="ARBA00023163"/>
    </source>
</evidence>
<dbReference type="InterPro" id="IPR039422">
    <property type="entry name" value="MarR/SlyA-like"/>
</dbReference>
<dbReference type="InterPro" id="IPR023187">
    <property type="entry name" value="Tscrpt_reg_MarR-type_CS"/>
</dbReference>
<feature type="region of interest" description="Disordered" evidence="4">
    <location>
        <begin position="78"/>
        <end position="103"/>
    </location>
</feature>
<proteinExistence type="predicted"/>
<dbReference type="PRINTS" id="PR00598">
    <property type="entry name" value="HTHMARR"/>
</dbReference>
<feature type="compositionally biased region" description="Basic and acidic residues" evidence="4">
    <location>
        <begin position="78"/>
        <end position="90"/>
    </location>
</feature>
<keyword evidence="1" id="KW-0805">Transcription regulation</keyword>
<keyword evidence="2" id="KW-0238">DNA-binding</keyword>
<dbReference type="InterPro" id="IPR036388">
    <property type="entry name" value="WH-like_DNA-bd_sf"/>
</dbReference>
<name>A0ABP7D119_9ACTN</name>
<keyword evidence="7" id="KW-1185">Reference proteome</keyword>
<evidence type="ECO:0000313" key="6">
    <source>
        <dbReference type="EMBL" id="GAA3697663.1"/>
    </source>
</evidence>
<accession>A0ABP7D119</accession>
<evidence type="ECO:0000313" key="7">
    <source>
        <dbReference type="Proteomes" id="UP001500051"/>
    </source>
</evidence>
<dbReference type="InterPro" id="IPR036390">
    <property type="entry name" value="WH_DNA-bd_sf"/>
</dbReference>
<dbReference type="InterPro" id="IPR000835">
    <property type="entry name" value="HTH_MarR-typ"/>
</dbReference>
<dbReference type="PANTHER" id="PTHR33164:SF64">
    <property type="entry name" value="TRANSCRIPTIONAL REGULATOR SLYA"/>
    <property type="match status" value="1"/>
</dbReference>
<dbReference type="EMBL" id="BAAAYX010000003">
    <property type="protein sequence ID" value="GAA3697663.1"/>
    <property type="molecule type" value="Genomic_DNA"/>
</dbReference>
<sequence length="149" mass="17047">MAAELDDWSLGRLLSTAARLVEHDWNAWLARHDLTHAGFLALHTLGPDALTQRQLAAGSQIEEQTMGRVLDRLERTGHITRHRDPEDRRRSLVQRTEQGHRTYEAVRTSGISDRLVEEALEDPQRFRADLVRLIERIGAADDHDHHEAP</sequence>
<dbReference type="PANTHER" id="PTHR33164">
    <property type="entry name" value="TRANSCRIPTIONAL REGULATOR, MARR FAMILY"/>
    <property type="match status" value="1"/>
</dbReference>